<dbReference type="OrthoDB" id="10253554at2759"/>
<evidence type="ECO:0000256" key="1">
    <source>
        <dbReference type="ARBA" id="ARBA00001937"/>
    </source>
</evidence>
<reference evidence="10" key="1">
    <citation type="journal article" date="2008" name="Nat. Genet.">
        <title>The Pristionchus pacificus genome provides a unique perspective on nematode lifestyle and parasitism.</title>
        <authorList>
            <person name="Dieterich C."/>
            <person name="Clifton S.W."/>
            <person name="Schuster L.N."/>
            <person name="Chinwalla A."/>
            <person name="Delehaunty K."/>
            <person name="Dinkelacker I."/>
            <person name="Fulton L."/>
            <person name="Fulton R."/>
            <person name="Godfrey J."/>
            <person name="Minx P."/>
            <person name="Mitreva M."/>
            <person name="Roeseler W."/>
            <person name="Tian H."/>
            <person name="Witte H."/>
            <person name="Yang S.P."/>
            <person name="Wilson R.K."/>
            <person name="Sommer R.J."/>
        </authorList>
    </citation>
    <scope>NUCLEOTIDE SEQUENCE [LARGE SCALE GENOMIC DNA]</scope>
    <source>
        <strain evidence="10">PS312</strain>
    </source>
</reference>
<comment type="similarity">
    <text evidence="3">Belongs to the NAD(P)-dependent epimerase/dehydratase family. GDP-mannose 4,6-dehydratase subfamily.</text>
</comment>
<feature type="region of interest" description="Disordered" evidence="8">
    <location>
        <begin position="1"/>
        <end position="30"/>
    </location>
</feature>
<dbReference type="PANTHER" id="PTHR43715">
    <property type="entry name" value="GDP-MANNOSE 4,6-DEHYDRATASE"/>
    <property type="match status" value="1"/>
</dbReference>
<name>A0A2A6BFI9_PRIPA</name>
<evidence type="ECO:0000256" key="8">
    <source>
        <dbReference type="SAM" id="MobiDB-lite"/>
    </source>
</evidence>
<dbReference type="InterPro" id="IPR016040">
    <property type="entry name" value="NAD(P)-bd_dom"/>
</dbReference>
<dbReference type="AlphaFoldDB" id="A0A2A6BFI9"/>
<feature type="compositionally biased region" description="Basic and acidic residues" evidence="8">
    <location>
        <begin position="1"/>
        <end position="18"/>
    </location>
</feature>
<keyword evidence="10" id="KW-1185">Reference proteome</keyword>
<dbReference type="SUPFAM" id="SSF51735">
    <property type="entry name" value="NAD(P)-binding Rossmann-fold domains"/>
    <property type="match status" value="1"/>
</dbReference>
<sequence>MSKPPSHDKSPSLDEKRATPPPSSFPPFDENFWAQRSFREGMPLVYSRRGWKRARTPPPSSSHSIEGRFWLWSHSSSVVTRERRLSPSLRWRHLAAADEEQDSPDAIKNRENRRRRRFVLITGISGQDGSYLVELLLEYKVFGIIRRSSSFNTARIEHLYSNPITHTGGASFALYYGEMTDSSCLVKLIRSIEPTEVSFDLPEYKAEVDAVKTLRLLDEIHACGLTETVRSYEASTSELYGKVQEVPPEGNDSIQSTISLCCYKDVRTLDRSELQRGIQYSVMTGVAPAYDHTYLAKKEHLFPCLQEDSGILTELTN</sequence>
<dbReference type="InterPro" id="IPR006368">
    <property type="entry name" value="GDP_Man_deHydtase"/>
</dbReference>
<reference evidence="9" key="2">
    <citation type="submission" date="2022-06" db="UniProtKB">
        <authorList>
            <consortium name="EnsemblMetazoa"/>
        </authorList>
    </citation>
    <scope>IDENTIFICATION</scope>
    <source>
        <strain evidence="9">PS312</strain>
    </source>
</reference>
<dbReference type="Pfam" id="PF16363">
    <property type="entry name" value="GDP_Man_Dehyd"/>
    <property type="match status" value="1"/>
</dbReference>
<dbReference type="EnsemblMetazoa" id="PPA00050.1">
    <property type="protein sequence ID" value="PPA00050.1"/>
    <property type="gene ID" value="WBGene00089604"/>
</dbReference>
<dbReference type="Gene3D" id="3.40.50.720">
    <property type="entry name" value="NAD(P)-binding Rossmann-like Domain"/>
    <property type="match status" value="1"/>
</dbReference>
<keyword evidence="6" id="KW-0456">Lyase</keyword>
<dbReference type="EC" id="4.2.1.47" evidence="4"/>
<gene>
    <name evidence="9" type="primary">WBGene00089604</name>
</gene>
<dbReference type="Proteomes" id="UP000005239">
    <property type="component" value="Unassembled WGS sequence"/>
</dbReference>
<comment type="cofactor">
    <cofactor evidence="1">
        <name>NADP(+)</name>
        <dbReference type="ChEBI" id="CHEBI:58349"/>
    </cofactor>
</comment>
<organism evidence="9 10">
    <name type="scientific">Pristionchus pacificus</name>
    <name type="common">Parasitic nematode worm</name>
    <dbReference type="NCBI Taxonomy" id="54126"/>
    <lineage>
        <taxon>Eukaryota</taxon>
        <taxon>Metazoa</taxon>
        <taxon>Ecdysozoa</taxon>
        <taxon>Nematoda</taxon>
        <taxon>Chromadorea</taxon>
        <taxon>Rhabditida</taxon>
        <taxon>Rhabditina</taxon>
        <taxon>Diplogasteromorpha</taxon>
        <taxon>Diplogasteroidea</taxon>
        <taxon>Neodiplogasteridae</taxon>
        <taxon>Pristionchus</taxon>
    </lineage>
</organism>
<dbReference type="InterPro" id="IPR036291">
    <property type="entry name" value="NAD(P)-bd_dom_sf"/>
</dbReference>
<dbReference type="FunFam" id="3.40.50.720:FF:000924">
    <property type="entry name" value="GDP-mannose 4,6 dehydratase"/>
    <property type="match status" value="1"/>
</dbReference>
<dbReference type="PANTHER" id="PTHR43715:SF1">
    <property type="entry name" value="GDP-MANNOSE 4,6 DEHYDRATASE"/>
    <property type="match status" value="1"/>
</dbReference>
<evidence type="ECO:0000256" key="2">
    <source>
        <dbReference type="ARBA" id="ARBA00004912"/>
    </source>
</evidence>
<dbReference type="GO" id="GO:0042351">
    <property type="term" value="P:'de novo' GDP-L-fucose biosynthetic process"/>
    <property type="evidence" value="ECO:0000318"/>
    <property type="project" value="GO_Central"/>
</dbReference>
<accession>A0A8R1Y5Y4</accession>
<evidence type="ECO:0000313" key="9">
    <source>
        <dbReference type="EnsemblMetazoa" id="PPA00050.1"/>
    </source>
</evidence>
<evidence type="ECO:0000256" key="6">
    <source>
        <dbReference type="ARBA" id="ARBA00023239"/>
    </source>
</evidence>
<evidence type="ECO:0000256" key="3">
    <source>
        <dbReference type="ARBA" id="ARBA00009263"/>
    </source>
</evidence>
<evidence type="ECO:0000256" key="7">
    <source>
        <dbReference type="ARBA" id="ARBA00031085"/>
    </source>
</evidence>
<dbReference type="GO" id="GO:0008446">
    <property type="term" value="F:GDP-mannose 4,6-dehydratase activity"/>
    <property type="evidence" value="ECO:0000318"/>
    <property type="project" value="GO_Central"/>
</dbReference>
<protein>
    <recommendedName>
        <fullName evidence="4">GDP-mannose 4,6-dehydratase</fullName>
        <ecNumber evidence="4">4.2.1.47</ecNumber>
    </recommendedName>
    <alternativeName>
        <fullName evidence="7">GDP-D-mannose dehydratase</fullName>
    </alternativeName>
</protein>
<evidence type="ECO:0000256" key="5">
    <source>
        <dbReference type="ARBA" id="ARBA00022857"/>
    </source>
</evidence>
<accession>A0A2A6BFI9</accession>
<evidence type="ECO:0000256" key="4">
    <source>
        <dbReference type="ARBA" id="ARBA00011989"/>
    </source>
</evidence>
<comment type="pathway">
    <text evidence="2">Nucleotide-sugar biosynthesis; GDP-L-fucose biosynthesis via de novo pathway; GDP-L-fucose from GDP-alpha-D-mannose: step 1/2.</text>
</comment>
<evidence type="ECO:0000313" key="10">
    <source>
        <dbReference type="Proteomes" id="UP000005239"/>
    </source>
</evidence>
<proteinExistence type="inferred from homology"/>
<keyword evidence="5" id="KW-0521">NADP</keyword>